<dbReference type="Proteomes" id="UP000178656">
    <property type="component" value="Unassembled WGS sequence"/>
</dbReference>
<evidence type="ECO:0000313" key="1">
    <source>
        <dbReference type="EMBL" id="OGF36794.1"/>
    </source>
</evidence>
<gene>
    <name evidence="1" type="ORF">A2482_00250</name>
</gene>
<dbReference type="EMBL" id="MFGM01000029">
    <property type="protein sequence ID" value="OGF36794.1"/>
    <property type="molecule type" value="Genomic_DNA"/>
</dbReference>
<name>A0A1F5TCU3_9BACT</name>
<comment type="caution">
    <text evidence="1">The sequence shown here is derived from an EMBL/GenBank/DDBJ whole genome shotgun (WGS) entry which is preliminary data.</text>
</comment>
<reference evidence="1 2" key="1">
    <citation type="journal article" date="2016" name="Nat. Commun.">
        <title>Thousands of microbial genomes shed light on interconnected biogeochemical processes in an aquifer system.</title>
        <authorList>
            <person name="Anantharaman K."/>
            <person name="Brown C.T."/>
            <person name="Hug L.A."/>
            <person name="Sharon I."/>
            <person name="Castelle C.J."/>
            <person name="Probst A.J."/>
            <person name="Thomas B.C."/>
            <person name="Singh A."/>
            <person name="Wilkins M.J."/>
            <person name="Karaoz U."/>
            <person name="Brodie E.L."/>
            <person name="Williams K.H."/>
            <person name="Hubbard S.S."/>
            <person name="Banfield J.F."/>
        </authorList>
    </citation>
    <scope>NUCLEOTIDE SEQUENCE [LARGE SCALE GENOMIC DNA]</scope>
</reference>
<proteinExistence type="predicted"/>
<dbReference type="AlphaFoldDB" id="A0A1F5TCU3"/>
<organism evidence="1 2">
    <name type="scientific">Candidatus Falkowbacteria bacterium RIFOXYC2_FULL_48_21</name>
    <dbReference type="NCBI Taxonomy" id="1798005"/>
    <lineage>
        <taxon>Bacteria</taxon>
        <taxon>Candidatus Falkowiibacteriota</taxon>
    </lineage>
</organism>
<protein>
    <submittedName>
        <fullName evidence="1">Uncharacterized protein</fullName>
    </submittedName>
</protein>
<accession>A0A1F5TCU3</accession>
<evidence type="ECO:0000313" key="2">
    <source>
        <dbReference type="Proteomes" id="UP000178656"/>
    </source>
</evidence>
<sequence length="86" mass="9624">MRLLFIGNKEGYAMKDNVGRTVVSVDFVESRCDGAGIVEAASVMPAPVWMAVIAEGASEMEDSVTRMRQWRRDSLFHARTRFIGQD</sequence>